<dbReference type="AlphaFoldDB" id="A0A5C4TJA1"/>
<evidence type="ECO:0000313" key="11">
    <source>
        <dbReference type="Proteomes" id="UP000313312"/>
    </source>
</evidence>
<feature type="active site" evidence="9">
    <location>
        <position position="80"/>
    </location>
</feature>
<feature type="binding site" evidence="8">
    <location>
        <position position="12"/>
    </location>
    <ligand>
        <name>substrate</name>
    </ligand>
</feature>
<dbReference type="EC" id="5.1.1.7" evidence="3 8"/>
<sequence>MTKLLKVHGSENTFFLFDLTQFEQQPTFAEISKLAVAMKAGDNPDLNNIDGILVVQDSDHQDCLGKMTVVNADGSLASMCGNGLRTVTRYLAEKFGKTKFKVETQDADLDVEKEADLADQVPAYGVQISPVRFDHNDFPFEKLGTDEIHDQMLPQLDDCLSFTAIALPNPHLISFVSDAVLKTDKLKRLGTYLNGENPYFTDGVNVNFANILAPDTLFVRTFERGVGFTNACGTGMTSTSLAYALNHYEGDFDRIITVYNPGGMVKVHVQKTGNDLQLQLIANATELGTFTIDAKDLFDHHFAAGTYQPTDEEAHYQEWIKSLN</sequence>
<feature type="site" description="Could be important to modulate the pK values of the two catalytic cysteine residues" evidence="8">
    <location>
        <position position="171"/>
    </location>
</feature>
<comment type="pathway">
    <text evidence="1 8">Amino-acid biosynthesis; L-lysine biosynthesis via DAP pathway; DL-2,6-diaminopimelate from LL-2,6-diaminopimelate: step 1/1.</text>
</comment>
<evidence type="ECO:0000313" key="10">
    <source>
        <dbReference type="EMBL" id="TNK90145.1"/>
    </source>
</evidence>
<dbReference type="PANTHER" id="PTHR31689">
    <property type="entry name" value="DIAMINOPIMELATE EPIMERASE, CHLOROPLASTIC"/>
    <property type="match status" value="1"/>
</dbReference>
<evidence type="ECO:0000256" key="4">
    <source>
        <dbReference type="ARBA" id="ARBA00022605"/>
    </source>
</evidence>
<evidence type="ECO:0000256" key="7">
    <source>
        <dbReference type="ARBA" id="ARBA00051712"/>
    </source>
</evidence>
<organism evidence="10 11">
    <name type="scientific">Fructilactobacillus sanfranciscensis</name>
    <name type="common">Lactobacillus sanfranciscensis</name>
    <dbReference type="NCBI Taxonomy" id="1625"/>
    <lineage>
        <taxon>Bacteria</taxon>
        <taxon>Bacillati</taxon>
        <taxon>Bacillota</taxon>
        <taxon>Bacilli</taxon>
        <taxon>Lactobacillales</taxon>
        <taxon>Lactobacillaceae</taxon>
        <taxon>Fructilactobacillus</taxon>
    </lineage>
</organism>
<feature type="binding site" evidence="8">
    <location>
        <begin position="81"/>
        <end position="82"/>
    </location>
    <ligand>
        <name>substrate</name>
    </ligand>
</feature>
<proteinExistence type="inferred from homology"/>
<feature type="site" description="Could be important to modulate the pK values of the two catalytic cysteine residues" evidence="8">
    <location>
        <position position="223"/>
    </location>
</feature>
<dbReference type="GO" id="GO:0008837">
    <property type="term" value="F:diaminopimelate epimerase activity"/>
    <property type="evidence" value="ECO:0007669"/>
    <property type="project" value="UniProtKB-UniRule"/>
</dbReference>
<comment type="subunit">
    <text evidence="8">Homodimer.</text>
</comment>
<keyword evidence="5 8" id="KW-0457">Lysine biosynthesis</keyword>
<keyword evidence="6 8" id="KW-0413">Isomerase</keyword>
<accession>A0A5C4TJA1</accession>
<dbReference type="RefSeq" id="WP_139571167.1">
    <property type="nucleotide sequence ID" value="NZ_QFCR01000016.1"/>
</dbReference>
<gene>
    <name evidence="8" type="primary">dapF</name>
    <name evidence="10" type="ORF">DID87_05280</name>
</gene>
<dbReference type="Proteomes" id="UP000313312">
    <property type="component" value="Unassembled WGS sequence"/>
</dbReference>
<comment type="caution">
    <text evidence="10">The sequence shown here is derived from an EMBL/GenBank/DDBJ whole genome shotgun (WGS) entry which is preliminary data.</text>
</comment>
<dbReference type="PROSITE" id="PS01326">
    <property type="entry name" value="DAP_EPIMERASE"/>
    <property type="match status" value="1"/>
</dbReference>
<dbReference type="SUPFAM" id="SSF54506">
    <property type="entry name" value="Diaminopimelate epimerase-like"/>
    <property type="match status" value="2"/>
</dbReference>
<evidence type="ECO:0000256" key="8">
    <source>
        <dbReference type="HAMAP-Rule" id="MF_00197"/>
    </source>
</evidence>
<evidence type="ECO:0000256" key="1">
    <source>
        <dbReference type="ARBA" id="ARBA00005196"/>
    </source>
</evidence>
<dbReference type="HAMAP" id="MF_00197">
    <property type="entry name" value="DAP_epimerase"/>
    <property type="match status" value="1"/>
</dbReference>
<feature type="binding site" evidence="8">
    <location>
        <begin position="223"/>
        <end position="224"/>
    </location>
    <ligand>
        <name>substrate</name>
    </ligand>
</feature>
<dbReference type="PANTHER" id="PTHR31689:SF0">
    <property type="entry name" value="DIAMINOPIMELATE EPIMERASE"/>
    <property type="match status" value="1"/>
</dbReference>
<dbReference type="Gene3D" id="3.10.310.10">
    <property type="entry name" value="Diaminopimelate Epimerase, Chain A, domain 1"/>
    <property type="match status" value="2"/>
</dbReference>
<evidence type="ECO:0000256" key="5">
    <source>
        <dbReference type="ARBA" id="ARBA00023154"/>
    </source>
</evidence>
<comment type="caution">
    <text evidence="8">Lacks conserved residue(s) required for the propagation of feature annotation.</text>
</comment>
<dbReference type="NCBIfam" id="TIGR00652">
    <property type="entry name" value="DapF"/>
    <property type="match status" value="1"/>
</dbReference>
<dbReference type="EMBL" id="QFCR01000016">
    <property type="protein sequence ID" value="TNK90145.1"/>
    <property type="molecule type" value="Genomic_DNA"/>
</dbReference>
<feature type="binding site" evidence="8">
    <location>
        <position position="169"/>
    </location>
    <ligand>
        <name>substrate</name>
    </ligand>
</feature>
<protein>
    <recommendedName>
        <fullName evidence="3 8">Diaminopimelate epimerase</fullName>
        <shortName evidence="8">DAP epimerase</shortName>
        <ecNumber evidence="3 8">5.1.1.7</ecNumber>
    </recommendedName>
    <alternativeName>
        <fullName evidence="8">PLP-independent amino acid racemase</fullName>
    </alternativeName>
</protein>
<keyword evidence="8" id="KW-0963">Cytoplasm</keyword>
<feature type="active site" description="Proton acceptor" evidence="8">
    <location>
        <position position="232"/>
    </location>
</feature>
<comment type="similarity">
    <text evidence="2 8">Belongs to the diaminopimelate epimerase family.</text>
</comment>
<comment type="function">
    <text evidence="8">Catalyzes the stereoinversion of LL-2,6-diaminopimelate (L,L-DAP) to meso-diaminopimelate (meso-DAP), a precursor of L-lysine and an essential component of the bacterial peptidoglycan.</text>
</comment>
<comment type="subcellular location">
    <subcellularLocation>
        <location evidence="8">Cytoplasm</location>
    </subcellularLocation>
</comment>
<dbReference type="GO" id="GO:0005829">
    <property type="term" value="C:cytosol"/>
    <property type="evidence" value="ECO:0007669"/>
    <property type="project" value="TreeGrafter"/>
</dbReference>
<comment type="catalytic activity">
    <reaction evidence="7 8">
        <text>(2S,6S)-2,6-diaminopimelate = meso-2,6-diaminopimelate</text>
        <dbReference type="Rhea" id="RHEA:15393"/>
        <dbReference type="ChEBI" id="CHEBI:57609"/>
        <dbReference type="ChEBI" id="CHEBI:57791"/>
        <dbReference type="EC" id="5.1.1.7"/>
    </reaction>
</comment>
<feature type="binding site" evidence="8">
    <location>
        <position position="71"/>
    </location>
    <ligand>
        <name>substrate</name>
    </ligand>
</feature>
<dbReference type="UniPathway" id="UPA00034">
    <property type="reaction ID" value="UER00025"/>
</dbReference>
<feature type="binding site" evidence="8">
    <location>
        <begin position="233"/>
        <end position="234"/>
    </location>
    <ligand>
        <name>substrate</name>
    </ligand>
</feature>
<name>A0A5C4TJA1_FRUSA</name>
<evidence type="ECO:0000256" key="6">
    <source>
        <dbReference type="ARBA" id="ARBA00023235"/>
    </source>
</evidence>
<evidence type="ECO:0000256" key="9">
    <source>
        <dbReference type="PROSITE-ProRule" id="PRU10125"/>
    </source>
</evidence>
<evidence type="ECO:0000256" key="3">
    <source>
        <dbReference type="ARBA" id="ARBA00013080"/>
    </source>
</evidence>
<reference evidence="10 11" key="1">
    <citation type="submission" date="2018-05" db="EMBL/GenBank/DDBJ databases">
        <title>Lactobacillus sanfranciscensis Ah4 draft denome sequence.</title>
        <authorList>
            <person name="Zhang G."/>
        </authorList>
    </citation>
    <scope>NUCLEOTIDE SEQUENCE [LARGE SCALE GENOMIC DNA]</scope>
    <source>
        <strain evidence="10 11">Ah4</strain>
    </source>
</reference>
<feature type="active site" description="Proton donor" evidence="8">
    <location>
        <position position="80"/>
    </location>
</feature>
<evidence type="ECO:0000256" key="2">
    <source>
        <dbReference type="ARBA" id="ARBA00010219"/>
    </source>
</evidence>
<dbReference type="Pfam" id="PF01678">
    <property type="entry name" value="DAP_epimerase"/>
    <property type="match status" value="2"/>
</dbReference>
<dbReference type="GO" id="GO:0009089">
    <property type="term" value="P:lysine biosynthetic process via diaminopimelate"/>
    <property type="evidence" value="ECO:0007669"/>
    <property type="project" value="UniProtKB-UniRule"/>
</dbReference>
<feature type="binding site" evidence="8">
    <location>
        <position position="205"/>
    </location>
    <ligand>
        <name>substrate</name>
    </ligand>
</feature>
<dbReference type="InterPro" id="IPR018510">
    <property type="entry name" value="DAP_epimerase_AS"/>
</dbReference>
<dbReference type="InterPro" id="IPR001653">
    <property type="entry name" value="DAP_epimerase_DapF"/>
</dbReference>
<keyword evidence="4 8" id="KW-0028">Amino-acid biosynthesis</keyword>